<evidence type="ECO:0000256" key="1">
    <source>
        <dbReference type="SAM" id="Phobius"/>
    </source>
</evidence>
<organism evidence="2 3">
    <name type="scientific">Paenibacillus antri</name>
    <dbReference type="NCBI Taxonomy" id="2582848"/>
    <lineage>
        <taxon>Bacteria</taxon>
        <taxon>Bacillati</taxon>
        <taxon>Bacillota</taxon>
        <taxon>Bacilli</taxon>
        <taxon>Bacillales</taxon>
        <taxon>Paenibacillaceae</taxon>
        <taxon>Paenibacillus</taxon>
    </lineage>
</organism>
<evidence type="ECO:0000313" key="3">
    <source>
        <dbReference type="Proteomes" id="UP000309676"/>
    </source>
</evidence>
<sequence>MAKRHVPMFSVALYSLSALLTVYAAWAFYHSYRYITEVTSSGQLVSSGNEFDIANFYMSNSIQYAIYAVLLFSAGWIARRPSLASEPSPAEAVSVHRKEKDEELEAWFDELRRME</sequence>
<dbReference type="Proteomes" id="UP000309676">
    <property type="component" value="Unassembled WGS sequence"/>
</dbReference>
<name>A0A5R9G850_9BACL</name>
<accession>A0A5R9G850</accession>
<dbReference type="RefSeq" id="WP_138197733.1">
    <property type="nucleotide sequence ID" value="NZ_VCIW01000027.1"/>
</dbReference>
<keyword evidence="1" id="KW-1133">Transmembrane helix</keyword>
<evidence type="ECO:0000313" key="2">
    <source>
        <dbReference type="EMBL" id="TLS48923.1"/>
    </source>
</evidence>
<keyword evidence="1" id="KW-0472">Membrane</keyword>
<dbReference type="EMBL" id="VCIW01000027">
    <property type="protein sequence ID" value="TLS48923.1"/>
    <property type="molecule type" value="Genomic_DNA"/>
</dbReference>
<feature type="transmembrane region" description="Helical" evidence="1">
    <location>
        <begin position="61"/>
        <end position="78"/>
    </location>
</feature>
<gene>
    <name evidence="2" type="ORF">FE782_28390</name>
</gene>
<proteinExistence type="predicted"/>
<keyword evidence="3" id="KW-1185">Reference proteome</keyword>
<reference evidence="2 3" key="1">
    <citation type="submission" date="2019-05" db="EMBL/GenBank/DDBJ databases">
        <authorList>
            <person name="Narsing Rao M.P."/>
            <person name="Li W.J."/>
        </authorList>
    </citation>
    <scope>NUCLEOTIDE SEQUENCE [LARGE SCALE GENOMIC DNA]</scope>
    <source>
        <strain evidence="2 3">SYSU_K30003</strain>
    </source>
</reference>
<protein>
    <submittedName>
        <fullName evidence="2">Uncharacterized protein</fullName>
    </submittedName>
</protein>
<keyword evidence="1" id="KW-0812">Transmembrane</keyword>
<dbReference type="AlphaFoldDB" id="A0A5R9G850"/>
<comment type="caution">
    <text evidence="2">The sequence shown here is derived from an EMBL/GenBank/DDBJ whole genome shotgun (WGS) entry which is preliminary data.</text>
</comment>
<dbReference type="OrthoDB" id="1910844at2"/>